<keyword evidence="6" id="KW-1185">Reference proteome</keyword>
<keyword evidence="2" id="KW-0812">Transmembrane</keyword>
<dbReference type="CDD" id="cd03193">
    <property type="entry name" value="GST_C_Metaxin"/>
    <property type="match status" value="1"/>
</dbReference>
<protein>
    <recommendedName>
        <fullName evidence="7">Metaxin</fullName>
    </recommendedName>
</protein>
<evidence type="ECO:0000259" key="4">
    <source>
        <dbReference type="Pfam" id="PF17172"/>
    </source>
</evidence>
<feature type="transmembrane region" description="Helical" evidence="2">
    <location>
        <begin position="285"/>
        <end position="304"/>
    </location>
</feature>
<dbReference type="EMBL" id="JBJXBP010000006">
    <property type="protein sequence ID" value="KAL3825597.1"/>
    <property type="molecule type" value="Genomic_DNA"/>
</dbReference>
<keyword evidence="2" id="KW-1133">Transmembrane helix</keyword>
<dbReference type="InterPro" id="IPR033468">
    <property type="entry name" value="Metaxin_GST"/>
</dbReference>
<keyword evidence="2" id="KW-0472">Membrane</keyword>
<evidence type="ECO:0000259" key="3">
    <source>
        <dbReference type="Pfam" id="PF17171"/>
    </source>
</evidence>
<dbReference type="Proteomes" id="UP001634393">
    <property type="component" value="Unassembled WGS sequence"/>
</dbReference>
<evidence type="ECO:0000256" key="1">
    <source>
        <dbReference type="SAM" id="MobiDB-lite"/>
    </source>
</evidence>
<feature type="domain" description="Thioredoxin-like fold" evidence="4">
    <location>
        <begin position="28"/>
        <end position="119"/>
    </location>
</feature>
<dbReference type="Pfam" id="PF17171">
    <property type="entry name" value="GST_C_6"/>
    <property type="match status" value="1"/>
</dbReference>
<accession>A0ABD3SM80</accession>
<proteinExistence type="predicted"/>
<comment type="caution">
    <text evidence="5">The sequence shown here is derived from an EMBL/GenBank/DDBJ whole genome shotgun (WGS) entry which is preliminary data.</text>
</comment>
<evidence type="ECO:0008006" key="7">
    <source>
        <dbReference type="Google" id="ProtNLM"/>
    </source>
</evidence>
<evidence type="ECO:0000313" key="6">
    <source>
        <dbReference type="Proteomes" id="UP001634393"/>
    </source>
</evidence>
<reference evidence="5 6" key="1">
    <citation type="submission" date="2024-12" db="EMBL/GenBank/DDBJ databases">
        <title>The unique morphological basis and parallel evolutionary history of personate flowers in Penstemon.</title>
        <authorList>
            <person name="Depatie T.H."/>
            <person name="Wessinger C.A."/>
        </authorList>
    </citation>
    <scope>NUCLEOTIDE SEQUENCE [LARGE SCALE GENOMIC DNA]</scope>
    <source>
        <strain evidence="5">WTNN_2</strain>
        <tissue evidence="5">Leaf</tissue>
    </source>
</reference>
<sequence length="322" mass="36447">MEDGRREIDKNLTLVARKPCFGLPTACPTCLPVYIYLSFSKIPFTLEFNSIHPDSDQIPYVEYGDYVAYNNEKGGVIKALKEDNTVDLDSNVCDVPEWISTKALVETWLGDAIKYELWVGCDGKPAHEIYYSDLPWPIRKILYYMKVRSVKQELGITSENADSREKEIYSRAAMAYGALSSRLGEESFFFENRPTSLDAAILGHVLFTLHALPETSVLRSTLLEHPNLVKYAEKLKSEYIDVPHSEPSPSSATKKGPSSWSSKPKRKPKREKTEEEKKFRRRSKYFLVTQVVAILVFVSVLAGSSDDADVELGDEDDGFSYE</sequence>
<dbReference type="PANTHER" id="PTHR12289">
    <property type="entry name" value="METAXIN RELATED"/>
    <property type="match status" value="1"/>
</dbReference>
<dbReference type="InterPro" id="IPR012336">
    <property type="entry name" value="Thioredoxin-like_fold"/>
</dbReference>
<gene>
    <name evidence="5" type="ORF">ACJIZ3_021626</name>
</gene>
<organism evidence="5 6">
    <name type="scientific">Penstemon smallii</name>
    <dbReference type="NCBI Taxonomy" id="265156"/>
    <lineage>
        <taxon>Eukaryota</taxon>
        <taxon>Viridiplantae</taxon>
        <taxon>Streptophyta</taxon>
        <taxon>Embryophyta</taxon>
        <taxon>Tracheophyta</taxon>
        <taxon>Spermatophyta</taxon>
        <taxon>Magnoliopsida</taxon>
        <taxon>eudicotyledons</taxon>
        <taxon>Gunneridae</taxon>
        <taxon>Pentapetalae</taxon>
        <taxon>asterids</taxon>
        <taxon>lamiids</taxon>
        <taxon>Lamiales</taxon>
        <taxon>Plantaginaceae</taxon>
        <taxon>Cheloneae</taxon>
        <taxon>Penstemon</taxon>
    </lineage>
</organism>
<dbReference type="InterPro" id="IPR036282">
    <property type="entry name" value="Glutathione-S-Trfase_C_sf"/>
</dbReference>
<evidence type="ECO:0000256" key="2">
    <source>
        <dbReference type="SAM" id="Phobius"/>
    </source>
</evidence>
<dbReference type="PANTHER" id="PTHR12289:SF41">
    <property type="entry name" value="FAILED AXON CONNECTIONS-RELATED"/>
    <property type="match status" value="1"/>
</dbReference>
<evidence type="ECO:0000313" key="5">
    <source>
        <dbReference type="EMBL" id="KAL3825597.1"/>
    </source>
</evidence>
<feature type="domain" description="Metaxin glutathione S-transferase" evidence="3">
    <location>
        <begin position="174"/>
        <end position="234"/>
    </location>
</feature>
<name>A0ABD3SM80_9LAMI</name>
<dbReference type="SUPFAM" id="SSF47616">
    <property type="entry name" value="GST C-terminal domain-like"/>
    <property type="match status" value="1"/>
</dbReference>
<feature type="region of interest" description="Disordered" evidence="1">
    <location>
        <begin position="242"/>
        <end position="279"/>
    </location>
</feature>
<dbReference type="AlphaFoldDB" id="A0ABD3SM80"/>
<dbReference type="InterPro" id="IPR050931">
    <property type="entry name" value="Mito_Protein_Transport_Metaxin"/>
</dbReference>
<dbReference type="Pfam" id="PF17172">
    <property type="entry name" value="GST_N_4"/>
    <property type="match status" value="1"/>
</dbReference>